<accession>A0A9Q1J131</accession>
<evidence type="ECO:0000313" key="2">
    <source>
        <dbReference type="EMBL" id="KAJ8360827.1"/>
    </source>
</evidence>
<name>A0A9Q1J131_SYNKA</name>
<evidence type="ECO:0000313" key="3">
    <source>
        <dbReference type="Proteomes" id="UP001152622"/>
    </source>
</evidence>
<dbReference type="Proteomes" id="UP001152622">
    <property type="component" value="Chromosome 5"/>
</dbReference>
<comment type="caution">
    <text evidence="2">The sequence shown here is derived from an EMBL/GenBank/DDBJ whole genome shotgun (WGS) entry which is preliminary data.</text>
</comment>
<protein>
    <submittedName>
        <fullName evidence="2">Uncharacterized protein</fullName>
    </submittedName>
</protein>
<dbReference type="EMBL" id="JAINUF010000005">
    <property type="protein sequence ID" value="KAJ8360827.1"/>
    <property type="molecule type" value="Genomic_DNA"/>
</dbReference>
<feature type="region of interest" description="Disordered" evidence="1">
    <location>
        <begin position="1"/>
        <end position="50"/>
    </location>
</feature>
<gene>
    <name evidence="2" type="ORF">SKAU_G00173520</name>
</gene>
<organism evidence="2 3">
    <name type="scientific">Synaphobranchus kaupii</name>
    <name type="common">Kaup's arrowtooth eel</name>
    <dbReference type="NCBI Taxonomy" id="118154"/>
    <lineage>
        <taxon>Eukaryota</taxon>
        <taxon>Metazoa</taxon>
        <taxon>Chordata</taxon>
        <taxon>Craniata</taxon>
        <taxon>Vertebrata</taxon>
        <taxon>Euteleostomi</taxon>
        <taxon>Actinopterygii</taxon>
        <taxon>Neopterygii</taxon>
        <taxon>Teleostei</taxon>
        <taxon>Anguilliformes</taxon>
        <taxon>Synaphobranchidae</taxon>
        <taxon>Synaphobranchus</taxon>
    </lineage>
</organism>
<reference evidence="2" key="1">
    <citation type="journal article" date="2023" name="Science">
        <title>Genome structures resolve the early diversification of teleost fishes.</title>
        <authorList>
            <person name="Parey E."/>
            <person name="Louis A."/>
            <person name="Montfort J."/>
            <person name="Bouchez O."/>
            <person name="Roques C."/>
            <person name="Iampietro C."/>
            <person name="Lluch J."/>
            <person name="Castinel A."/>
            <person name="Donnadieu C."/>
            <person name="Desvignes T."/>
            <person name="Floi Bucao C."/>
            <person name="Jouanno E."/>
            <person name="Wen M."/>
            <person name="Mejri S."/>
            <person name="Dirks R."/>
            <person name="Jansen H."/>
            <person name="Henkel C."/>
            <person name="Chen W.J."/>
            <person name="Zahm M."/>
            <person name="Cabau C."/>
            <person name="Klopp C."/>
            <person name="Thompson A.W."/>
            <person name="Robinson-Rechavi M."/>
            <person name="Braasch I."/>
            <person name="Lecointre G."/>
            <person name="Bobe J."/>
            <person name="Postlethwait J.H."/>
            <person name="Berthelot C."/>
            <person name="Roest Crollius H."/>
            <person name="Guiguen Y."/>
        </authorList>
    </citation>
    <scope>NUCLEOTIDE SEQUENCE</scope>
    <source>
        <strain evidence="2">WJC10195</strain>
    </source>
</reference>
<evidence type="ECO:0000256" key="1">
    <source>
        <dbReference type="SAM" id="MobiDB-lite"/>
    </source>
</evidence>
<dbReference type="AlphaFoldDB" id="A0A9Q1J131"/>
<keyword evidence="3" id="KW-1185">Reference proteome</keyword>
<proteinExistence type="predicted"/>
<sequence length="228" mass="25317">MTPLEEFSSKDQPPPLPRFRLLRSKTNEEKRQCEAGSLGRQRKGRRQTQSSVNLCAAAGSHRLDNSISSGYWKQQDDAQSLPLPPRYRKNRVTRESAVSAGQLCRHGDPGDCATRLGSEGSWYQCRWLLTARRRSGSGKVKQHLGFERLRNSALSTAHFTCGTGPNRSVATDTAPGRPRVRAYLYLIHQSVLPAQGLHPFTSHSERGTSAECGMCVRPAKPRQFSITG</sequence>